<gene>
    <name evidence="25" type="ORF">TIFTF001_019479</name>
</gene>
<dbReference type="PROSITE" id="PS51450">
    <property type="entry name" value="LRR"/>
    <property type="match status" value="1"/>
</dbReference>
<dbReference type="PANTHER" id="PTHR45631:SF21">
    <property type="entry name" value="PROTEIN KINASE DOMAIN-CONTAINING PROTEIN"/>
    <property type="match status" value="1"/>
</dbReference>
<keyword evidence="6" id="KW-0433">Leucine-rich repeat</keyword>
<evidence type="ECO:0000256" key="2">
    <source>
        <dbReference type="ARBA" id="ARBA00006227"/>
    </source>
</evidence>
<comment type="similarity">
    <text evidence="2 22">Belongs to the universal ribosomal protein uL13 family.</text>
</comment>
<keyword evidence="12" id="KW-0418">Kinase</keyword>
<feature type="domain" description="Protein kinase" evidence="24">
    <location>
        <begin position="868"/>
        <end position="1144"/>
    </location>
</feature>
<dbReference type="PROSITE" id="PS50011">
    <property type="entry name" value="PROTEIN_KINASE_DOM"/>
    <property type="match status" value="1"/>
</dbReference>
<dbReference type="HAMAP" id="MF_01366">
    <property type="entry name" value="Ribosomal_uL13"/>
    <property type="match status" value="1"/>
</dbReference>
<dbReference type="SMART" id="SM00220">
    <property type="entry name" value="S_TKc"/>
    <property type="match status" value="1"/>
</dbReference>
<dbReference type="PROSITE" id="PS00783">
    <property type="entry name" value="RIBOSOMAL_L13"/>
    <property type="match status" value="1"/>
</dbReference>
<dbReference type="GO" id="GO:0016020">
    <property type="term" value="C:membrane"/>
    <property type="evidence" value="ECO:0007669"/>
    <property type="project" value="UniProtKB-SubCell"/>
</dbReference>
<keyword evidence="18 22" id="KW-0687">Ribonucleoprotein</keyword>
<evidence type="ECO:0000256" key="6">
    <source>
        <dbReference type="ARBA" id="ARBA00022614"/>
    </source>
</evidence>
<dbReference type="GO" id="GO:0015934">
    <property type="term" value="C:large ribosomal subunit"/>
    <property type="evidence" value="ECO:0007669"/>
    <property type="project" value="InterPro"/>
</dbReference>
<dbReference type="FunFam" id="1.10.510.10:FF:000146">
    <property type="entry name" value="LRR receptor-like serine/threonine-protein kinase IOS1"/>
    <property type="match status" value="1"/>
</dbReference>
<evidence type="ECO:0000256" key="15">
    <source>
        <dbReference type="ARBA" id="ARBA00022989"/>
    </source>
</evidence>
<dbReference type="GO" id="GO:0004674">
    <property type="term" value="F:protein serine/threonine kinase activity"/>
    <property type="evidence" value="ECO:0007669"/>
    <property type="project" value="UniProtKB-KW"/>
</dbReference>
<dbReference type="InterPro" id="IPR001245">
    <property type="entry name" value="Ser-Thr/Tyr_kinase_cat_dom"/>
</dbReference>
<comment type="catalytic activity">
    <reaction evidence="19">
        <text>L-threonyl-[protein] + ATP = O-phospho-L-threonyl-[protein] + ADP + H(+)</text>
        <dbReference type="Rhea" id="RHEA:46608"/>
        <dbReference type="Rhea" id="RHEA-COMP:11060"/>
        <dbReference type="Rhea" id="RHEA-COMP:11605"/>
        <dbReference type="ChEBI" id="CHEBI:15378"/>
        <dbReference type="ChEBI" id="CHEBI:30013"/>
        <dbReference type="ChEBI" id="CHEBI:30616"/>
        <dbReference type="ChEBI" id="CHEBI:61977"/>
        <dbReference type="ChEBI" id="CHEBI:456216"/>
        <dbReference type="EC" id="2.7.11.1"/>
    </reaction>
</comment>
<keyword evidence="26" id="KW-1185">Reference proteome</keyword>
<keyword evidence="11 21" id="KW-0547">Nucleotide-binding</keyword>
<sequence length="1155" mass="128229">MVSGSGICAKRVVVDARHHMLGRLASIVAKELLNGQKVVVVRTEELCISGGLVRQKMKYMRFLRKRMNTKPSHGPIHFRAPSKIFWRTVRGMIPHKTKRGAAALARLKAYEGVPPPYDKVKRMVVPDALKVLRLQKGHKYCLLGRLSSEVGWNHYDTIRELEKKRKERAQLAYERKKQLNKLRMKAEKAAEEKLGSQVDILAPVNLTIALVLYSCVIFMVGLAKTLTMNCRILLSIISHTTLLQSFLLLIPEIGNLIPWHGTSPAPKKRVALGFLSLSCGGTTNYTDTSGISWIPDSAYISTGSTTSIDYTEGNNSSSTVTARFFPGSQGRNCYRIPVKNMSSLVLVRAQFVYKNYDGRGKAPAFSVSLGTAVLGTMDMTEKDPLVEEFVWPVNMKETLSFCLLGVKHKGSPLISSLEVRPLPEGAYTNGMEDFPNKSLRKSYRINCGYTNGSLRYPSDPYDRIWDSDDNYTPFHISTGLKIKLSFNRSHTLKESPPPSILQTARVLARREVMTYNLPLDTLGDYYIILYFAGILPVVPSFDVMINGKIVQSNYTVKASEVSALYFTTKGIRNLNITLKSKRFYPQVNAIEVFEIVDIPLEASSTTVSALQVIQQSTGLDLGWQDDPCSPTSWDHIGCDGNLVTSLELPNINLRSISPTFGDLLDLKTLDLHNTSLAGEIQNLGSLQRLEKLNLSFNHLTSFGSELENLVSLQILDLQNNSLEGTVPDNLGELEVLHLLNLENNKLEGALPPSLNRDSLELRTSGNLCLSFSTMTCNDVSSTPSIETPQVTIFTKKRHSASSGLDHLAVILGVTSGALLAFLFIAISVVLYMRKKRSQVAYTGRATAEIRNWNPEKVFGYKEIKAATNNFKEVIGRGSFGSVYFGKLRDGKLVAVKVRFDKTQLGADSFVNEVCLLSQIRHQNLVSLEGFCCESKQQILVYEYLPGGSLADHLYGPNSRKVSLSWVRRLKIAVDAAKGLDYLHNGSEPRIIHRDVKCSNILLDVEMNAKVCDFGLSKQVTQADATHVTTVVKGTAGYLDPEYYSTQQLTEKSDVYSFGVVLLELICGREPLTHSGTPDSFNLVLWARPYLQAGAFEIVDDSLKGSFDVESMKKAAMVAIRSVERDASRRPTIAQVLAELKEAYSLQLAHLASRDM</sequence>
<dbReference type="SMART" id="SM00369">
    <property type="entry name" value="LRR_TYP"/>
    <property type="match status" value="2"/>
</dbReference>
<dbReference type="InterPro" id="IPR000719">
    <property type="entry name" value="Prot_kinase_dom"/>
</dbReference>
<keyword evidence="7" id="KW-0808">Transferase</keyword>
<dbReference type="InterPro" id="IPR024788">
    <property type="entry name" value="Malectin-like_Carb-bd_dom"/>
</dbReference>
<dbReference type="FunFam" id="6.10.250.3250:FF:000001">
    <property type="entry name" value="60S ribosomal protein L13a"/>
    <property type="match status" value="1"/>
</dbReference>
<dbReference type="GO" id="GO:0005524">
    <property type="term" value="F:ATP binding"/>
    <property type="evidence" value="ECO:0007669"/>
    <property type="project" value="UniProtKB-UniRule"/>
</dbReference>
<evidence type="ECO:0000256" key="18">
    <source>
        <dbReference type="ARBA" id="ARBA00023274"/>
    </source>
</evidence>
<dbReference type="InterPro" id="IPR005755">
    <property type="entry name" value="Ribosomal_uL13_euk/arc"/>
</dbReference>
<dbReference type="InterPro" id="IPR003591">
    <property type="entry name" value="Leu-rich_rpt_typical-subtyp"/>
</dbReference>
<feature type="transmembrane region" description="Helical" evidence="23">
    <location>
        <begin position="200"/>
        <end position="220"/>
    </location>
</feature>
<dbReference type="Gene3D" id="6.10.250.3250">
    <property type="match status" value="1"/>
</dbReference>
<evidence type="ECO:0000256" key="9">
    <source>
        <dbReference type="ARBA" id="ARBA00022729"/>
    </source>
</evidence>
<dbReference type="PROSITE" id="PS00107">
    <property type="entry name" value="PROTEIN_KINASE_ATP"/>
    <property type="match status" value="1"/>
</dbReference>
<organism evidence="25 26">
    <name type="scientific">Ficus carica</name>
    <name type="common">Common fig</name>
    <dbReference type="NCBI Taxonomy" id="3494"/>
    <lineage>
        <taxon>Eukaryota</taxon>
        <taxon>Viridiplantae</taxon>
        <taxon>Streptophyta</taxon>
        <taxon>Embryophyta</taxon>
        <taxon>Tracheophyta</taxon>
        <taxon>Spermatophyta</taxon>
        <taxon>Magnoliopsida</taxon>
        <taxon>eudicotyledons</taxon>
        <taxon>Gunneridae</taxon>
        <taxon>Pentapetalae</taxon>
        <taxon>rosids</taxon>
        <taxon>fabids</taxon>
        <taxon>Rosales</taxon>
        <taxon>Moraceae</taxon>
        <taxon>Ficeae</taxon>
        <taxon>Ficus</taxon>
    </lineage>
</organism>
<evidence type="ECO:0000256" key="5">
    <source>
        <dbReference type="ARBA" id="ARBA00022553"/>
    </source>
</evidence>
<evidence type="ECO:0000256" key="4">
    <source>
        <dbReference type="ARBA" id="ARBA00022527"/>
    </source>
</evidence>
<evidence type="ECO:0000256" key="13">
    <source>
        <dbReference type="ARBA" id="ARBA00022840"/>
    </source>
</evidence>
<evidence type="ECO:0000256" key="23">
    <source>
        <dbReference type="SAM" id="Phobius"/>
    </source>
</evidence>
<name>A0AA88AEE9_FICCA</name>
<dbReference type="InterPro" id="IPR001611">
    <property type="entry name" value="Leu-rich_rpt"/>
</dbReference>
<evidence type="ECO:0000313" key="26">
    <source>
        <dbReference type="Proteomes" id="UP001187192"/>
    </source>
</evidence>
<dbReference type="Pfam" id="PF07714">
    <property type="entry name" value="PK_Tyr_Ser-Thr"/>
    <property type="match status" value="1"/>
</dbReference>
<keyword evidence="14 22" id="KW-0689">Ribosomal protein</keyword>
<dbReference type="NCBIfam" id="TIGR01077">
    <property type="entry name" value="L13_A_E"/>
    <property type="match status" value="1"/>
</dbReference>
<dbReference type="Pfam" id="PF00572">
    <property type="entry name" value="Ribosomal_L13"/>
    <property type="match status" value="1"/>
</dbReference>
<comment type="subcellular location">
    <subcellularLocation>
        <location evidence="1">Membrane</location>
        <topology evidence="1">Single-pass membrane protein</topology>
    </subcellularLocation>
</comment>
<dbReference type="Gene3D" id="3.30.200.20">
    <property type="entry name" value="Phosphorylase Kinase, domain 1"/>
    <property type="match status" value="1"/>
</dbReference>
<dbReference type="FunFam" id="3.80.10.10:FF:000383">
    <property type="entry name" value="Leucine-rich repeat receptor protein kinase EMS1"/>
    <property type="match status" value="1"/>
</dbReference>
<keyword evidence="16 23" id="KW-0472">Membrane</keyword>
<dbReference type="Pfam" id="PF12819">
    <property type="entry name" value="Malectin_like"/>
    <property type="match status" value="1"/>
</dbReference>
<evidence type="ECO:0000256" key="19">
    <source>
        <dbReference type="ARBA" id="ARBA00047899"/>
    </source>
</evidence>
<feature type="transmembrane region" description="Helical" evidence="23">
    <location>
        <begin position="807"/>
        <end position="831"/>
    </location>
</feature>
<protein>
    <recommendedName>
        <fullName evidence="3">non-specific serine/threonine protein kinase</fullName>
        <ecNumber evidence="3">2.7.11.1</ecNumber>
    </recommendedName>
</protein>
<evidence type="ECO:0000256" key="11">
    <source>
        <dbReference type="ARBA" id="ARBA00022741"/>
    </source>
</evidence>
<keyword evidence="8 23" id="KW-0812">Transmembrane</keyword>
<evidence type="ECO:0000259" key="24">
    <source>
        <dbReference type="PROSITE" id="PS50011"/>
    </source>
</evidence>
<evidence type="ECO:0000256" key="3">
    <source>
        <dbReference type="ARBA" id="ARBA00012513"/>
    </source>
</evidence>
<dbReference type="InterPro" id="IPR008271">
    <property type="entry name" value="Ser/Thr_kinase_AS"/>
</dbReference>
<dbReference type="GO" id="GO:0006412">
    <property type="term" value="P:translation"/>
    <property type="evidence" value="ECO:0007669"/>
    <property type="project" value="InterPro"/>
</dbReference>
<dbReference type="Pfam" id="PF00560">
    <property type="entry name" value="LRR_1"/>
    <property type="match status" value="1"/>
</dbReference>
<dbReference type="SUPFAM" id="SSF52161">
    <property type="entry name" value="Ribosomal protein L13"/>
    <property type="match status" value="1"/>
</dbReference>
<feature type="binding site" evidence="21">
    <location>
        <position position="896"/>
    </location>
    <ligand>
        <name>ATP</name>
        <dbReference type="ChEBI" id="CHEBI:30616"/>
    </ligand>
</feature>
<reference evidence="25" key="1">
    <citation type="submission" date="2023-07" db="EMBL/GenBank/DDBJ databases">
        <title>draft genome sequence of fig (Ficus carica).</title>
        <authorList>
            <person name="Takahashi T."/>
            <person name="Nishimura K."/>
        </authorList>
    </citation>
    <scope>NUCLEOTIDE SEQUENCE</scope>
</reference>
<dbReference type="PANTHER" id="PTHR45631">
    <property type="entry name" value="OS07G0107800 PROTEIN-RELATED"/>
    <property type="match status" value="1"/>
</dbReference>
<keyword evidence="13 21" id="KW-0067">ATP-binding</keyword>
<keyword evidence="10" id="KW-0677">Repeat</keyword>
<evidence type="ECO:0000256" key="16">
    <source>
        <dbReference type="ARBA" id="ARBA00023136"/>
    </source>
</evidence>
<evidence type="ECO:0000256" key="20">
    <source>
        <dbReference type="ARBA" id="ARBA00048679"/>
    </source>
</evidence>
<dbReference type="InterPro" id="IPR023563">
    <property type="entry name" value="Ribosomal_uL13_CS"/>
</dbReference>
<dbReference type="InterPro" id="IPR011009">
    <property type="entry name" value="Kinase-like_dom_sf"/>
</dbReference>
<proteinExistence type="inferred from homology"/>
<keyword evidence="4" id="KW-0723">Serine/threonine-protein kinase</keyword>
<dbReference type="InterPro" id="IPR032675">
    <property type="entry name" value="LRR_dom_sf"/>
</dbReference>
<dbReference type="Gene3D" id="2.60.120.430">
    <property type="entry name" value="Galactose-binding lectin"/>
    <property type="match status" value="2"/>
</dbReference>
<dbReference type="Gene3D" id="3.90.1180.10">
    <property type="entry name" value="Ribosomal protein L13"/>
    <property type="match status" value="1"/>
</dbReference>
<dbReference type="CDD" id="cd14066">
    <property type="entry name" value="STKc_IRAK"/>
    <property type="match status" value="1"/>
</dbReference>
<evidence type="ECO:0000256" key="7">
    <source>
        <dbReference type="ARBA" id="ARBA00022679"/>
    </source>
</evidence>
<evidence type="ECO:0000256" key="10">
    <source>
        <dbReference type="ARBA" id="ARBA00022737"/>
    </source>
</evidence>
<evidence type="ECO:0000256" key="14">
    <source>
        <dbReference type="ARBA" id="ARBA00022980"/>
    </source>
</evidence>
<dbReference type="PROSITE" id="PS00108">
    <property type="entry name" value="PROTEIN_KINASE_ST"/>
    <property type="match status" value="1"/>
</dbReference>
<evidence type="ECO:0000256" key="22">
    <source>
        <dbReference type="RuleBase" id="RU003877"/>
    </source>
</evidence>
<evidence type="ECO:0000313" key="25">
    <source>
        <dbReference type="EMBL" id="GMN50325.1"/>
    </source>
</evidence>
<dbReference type="InterPro" id="IPR005822">
    <property type="entry name" value="Ribosomal_uL13"/>
</dbReference>
<evidence type="ECO:0000256" key="17">
    <source>
        <dbReference type="ARBA" id="ARBA00023170"/>
    </source>
</evidence>
<comment type="catalytic activity">
    <reaction evidence="20">
        <text>L-seryl-[protein] + ATP = O-phospho-L-seryl-[protein] + ADP + H(+)</text>
        <dbReference type="Rhea" id="RHEA:17989"/>
        <dbReference type="Rhea" id="RHEA-COMP:9863"/>
        <dbReference type="Rhea" id="RHEA-COMP:11604"/>
        <dbReference type="ChEBI" id="CHEBI:15378"/>
        <dbReference type="ChEBI" id="CHEBI:29999"/>
        <dbReference type="ChEBI" id="CHEBI:30616"/>
        <dbReference type="ChEBI" id="CHEBI:83421"/>
        <dbReference type="ChEBI" id="CHEBI:456216"/>
        <dbReference type="EC" id="2.7.11.1"/>
    </reaction>
</comment>
<dbReference type="FunFam" id="3.90.1180.10:FF:000003">
    <property type="entry name" value="60S ribosomal protein L13a-4"/>
    <property type="match status" value="1"/>
</dbReference>
<dbReference type="CDD" id="cd00392">
    <property type="entry name" value="Ribosomal_L13"/>
    <property type="match status" value="1"/>
</dbReference>
<accession>A0AA88AEE9</accession>
<keyword evidence="5" id="KW-0597">Phosphoprotein</keyword>
<dbReference type="SUPFAM" id="SSF52058">
    <property type="entry name" value="L domain-like"/>
    <property type="match status" value="1"/>
</dbReference>
<dbReference type="AlphaFoldDB" id="A0AA88AEE9"/>
<keyword evidence="15 23" id="KW-1133">Transmembrane helix</keyword>
<keyword evidence="17" id="KW-0675">Receptor</keyword>
<evidence type="ECO:0000256" key="12">
    <source>
        <dbReference type="ARBA" id="ARBA00022777"/>
    </source>
</evidence>
<dbReference type="Gene3D" id="1.10.510.10">
    <property type="entry name" value="Transferase(Phosphotransferase) domain 1"/>
    <property type="match status" value="1"/>
</dbReference>
<comment type="caution">
    <text evidence="25">The sequence shown here is derived from an EMBL/GenBank/DDBJ whole genome shotgun (WGS) entry which is preliminary data.</text>
</comment>
<dbReference type="EMBL" id="BTGU01000033">
    <property type="protein sequence ID" value="GMN50325.1"/>
    <property type="molecule type" value="Genomic_DNA"/>
</dbReference>
<dbReference type="InterPro" id="IPR017441">
    <property type="entry name" value="Protein_kinase_ATP_BS"/>
</dbReference>
<dbReference type="Gene3D" id="3.80.10.10">
    <property type="entry name" value="Ribonuclease Inhibitor"/>
    <property type="match status" value="1"/>
</dbReference>
<dbReference type="SUPFAM" id="SSF56112">
    <property type="entry name" value="Protein kinase-like (PK-like)"/>
    <property type="match status" value="1"/>
</dbReference>
<dbReference type="EC" id="2.7.11.1" evidence="3"/>
<evidence type="ECO:0000256" key="1">
    <source>
        <dbReference type="ARBA" id="ARBA00004167"/>
    </source>
</evidence>
<dbReference type="GO" id="GO:0003735">
    <property type="term" value="F:structural constituent of ribosome"/>
    <property type="evidence" value="ECO:0007669"/>
    <property type="project" value="InterPro"/>
</dbReference>
<evidence type="ECO:0000256" key="8">
    <source>
        <dbReference type="ARBA" id="ARBA00022692"/>
    </source>
</evidence>
<dbReference type="InterPro" id="IPR036899">
    <property type="entry name" value="Ribosomal_uL13_sf"/>
</dbReference>
<dbReference type="FunFam" id="3.30.200.20:FF:000162">
    <property type="entry name" value="Adenine nucleotide alpha hydrolase-like domain kinase"/>
    <property type="match status" value="1"/>
</dbReference>
<dbReference type="Proteomes" id="UP001187192">
    <property type="component" value="Unassembled WGS sequence"/>
</dbReference>
<evidence type="ECO:0000256" key="21">
    <source>
        <dbReference type="PROSITE-ProRule" id="PRU10141"/>
    </source>
</evidence>
<keyword evidence="9" id="KW-0732">Signal</keyword>